<evidence type="ECO:0000259" key="8">
    <source>
        <dbReference type="PROSITE" id="PS51379"/>
    </source>
</evidence>
<reference evidence="9 10" key="1">
    <citation type="submission" date="2024-04" db="EMBL/GenBank/DDBJ databases">
        <title>Defined microbial consortia suppress multidrug-resistant proinflammatory Enterobacteriaceae via ecological control.</title>
        <authorList>
            <person name="Furuichi M."/>
            <person name="Kawaguchi T."/>
            <person name="Pust M."/>
            <person name="Yasuma K."/>
            <person name="Plichta D."/>
            <person name="Hasegawa N."/>
            <person name="Ohya T."/>
            <person name="Bhattarai S."/>
            <person name="Sasajima S."/>
            <person name="Aoto Y."/>
            <person name="Tuganbaev T."/>
            <person name="Yaginuma M."/>
            <person name="Ueda M."/>
            <person name="Okahashi N."/>
            <person name="Amafuji K."/>
            <person name="Kiridooshi Y."/>
            <person name="Sugita K."/>
            <person name="Strazar M."/>
            <person name="Skelly A."/>
            <person name="Suda W."/>
            <person name="Hattori M."/>
            <person name="Nakamoto N."/>
            <person name="Caballero S."/>
            <person name="Norman J."/>
            <person name="Olle B."/>
            <person name="Tanoue T."/>
            <person name="Arita M."/>
            <person name="Bucci V."/>
            <person name="Atarashi K."/>
            <person name="Xavier R."/>
            <person name="Honda K."/>
        </authorList>
    </citation>
    <scope>NUCLEOTIDE SEQUENCE [LARGE SCALE GENOMIC DNA]</scope>
    <source>
        <strain evidence="10">k34-0107-D12</strain>
    </source>
</reference>
<feature type="domain" description="4Fe-4S ferredoxin-type" evidence="8">
    <location>
        <begin position="68"/>
        <end position="99"/>
    </location>
</feature>
<name>A0ABQ0BRX7_9FIRM</name>
<dbReference type="Gene3D" id="3.30.70.20">
    <property type="match status" value="2"/>
</dbReference>
<proteinExistence type="predicted"/>
<dbReference type="Pfam" id="PF13247">
    <property type="entry name" value="Fer4_11"/>
    <property type="match status" value="1"/>
</dbReference>
<dbReference type="EMBL" id="BAABZQ010000001">
    <property type="protein sequence ID" value="GAA6499296.1"/>
    <property type="molecule type" value="Genomic_DNA"/>
</dbReference>
<evidence type="ECO:0000256" key="3">
    <source>
        <dbReference type="ARBA" id="ARBA00022723"/>
    </source>
</evidence>
<dbReference type="SUPFAM" id="SSF54862">
    <property type="entry name" value="4Fe-4S ferredoxins"/>
    <property type="match status" value="1"/>
</dbReference>
<dbReference type="PANTHER" id="PTHR42859:SF10">
    <property type="entry name" value="DIMETHYLSULFOXIDE REDUCTASE CHAIN B"/>
    <property type="match status" value="1"/>
</dbReference>
<feature type="domain" description="4Fe-4S ferredoxin-type" evidence="8">
    <location>
        <begin position="26"/>
        <end position="55"/>
    </location>
</feature>
<feature type="region of interest" description="Disordered" evidence="7">
    <location>
        <begin position="1"/>
        <end position="22"/>
    </location>
</feature>
<keyword evidence="5" id="KW-0408">Iron</keyword>
<gene>
    <name evidence="9" type="ORF">K340107D12_21120</name>
</gene>
<evidence type="ECO:0000256" key="6">
    <source>
        <dbReference type="ARBA" id="ARBA00023014"/>
    </source>
</evidence>
<evidence type="ECO:0000256" key="5">
    <source>
        <dbReference type="ARBA" id="ARBA00023004"/>
    </source>
</evidence>
<dbReference type="InterPro" id="IPR050294">
    <property type="entry name" value="RnfB_subfamily"/>
</dbReference>
<feature type="domain" description="4Fe-4S ferredoxin-type" evidence="8">
    <location>
        <begin position="101"/>
        <end position="123"/>
    </location>
</feature>
<accession>A0ABQ0BRX7</accession>
<feature type="compositionally biased region" description="Basic and acidic residues" evidence="7">
    <location>
        <begin position="1"/>
        <end position="17"/>
    </location>
</feature>
<organism evidence="9 10">
    <name type="scientific">Blautia parvula</name>
    <dbReference type="NCBI Taxonomy" id="2877527"/>
    <lineage>
        <taxon>Bacteria</taxon>
        <taxon>Bacillati</taxon>
        <taxon>Bacillota</taxon>
        <taxon>Clostridia</taxon>
        <taxon>Lachnospirales</taxon>
        <taxon>Lachnospiraceae</taxon>
        <taxon>Blautia</taxon>
    </lineage>
</organism>
<evidence type="ECO:0000256" key="1">
    <source>
        <dbReference type="ARBA" id="ARBA00022448"/>
    </source>
</evidence>
<dbReference type="PROSITE" id="PS00198">
    <property type="entry name" value="4FE4S_FER_1"/>
    <property type="match status" value="1"/>
</dbReference>
<keyword evidence="1" id="KW-0813">Transport</keyword>
<dbReference type="CDD" id="cd10550">
    <property type="entry name" value="DMSOR_beta_like"/>
    <property type="match status" value="1"/>
</dbReference>
<dbReference type="PROSITE" id="PS51379">
    <property type="entry name" value="4FE4S_FER_2"/>
    <property type="match status" value="3"/>
</dbReference>
<dbReference type="RefSeq" id="WP_103732334.1">
    <property type="nucleotide sequence ID" value="NZ_AP031413.1"/>
</dbReference>
<dbReference type="InterPro" id="IPR017896">
    <property type="entry name" value="4Fe4S_Fe-S-bd"/>
</dbReference>
<keyword evidence="6" id="KW-0411">Iron-sulfur</keyword>
<dbReference type="Proteomes" id="UP001600941">
    <property type="component" value="Unassembled WGS sequence"/>
</dbReference>
<evidence type="ECO:0000256" key="7">
    <source>
        <dbReference type="SAM" id="MobiDB-lite"/>
    </source>
</evidence>
<evidence type="ECO:0000256" key="2">
    <source>
        <dbReference type="ARBA" id="ARBA00022485"/>
    </source>
</evidence>
<comment type="caution">
    <text evidence="9">The sequence shown here is derived from an EMBL/GenBank/DDBJ whole genome shotgun (WGS) entry which is preliminary data.</text>
</comment>
<keyword evidence="3" id="KW-0479">Metal-binding</keyword>
<sequence length="168" mass="18426">MDIKQEKPLTEKTEKPHPLSAMPKSKHIVVDTEACGGCLTCEFACSARHFEGVCNADYSAIQIGADMLDYHFDAAVCRQCRSASCVAVCKKGALKFDEHTGARYVDKELCIGCGLCVKACPFSDEKNPLIRRVRIGKKQVIVKCDLCHGFEDGPLCIKICPKQAVSLK</sequence>
<evidence type="ECO:0000256" key="4">
    <source>
        <dbReference type="ARBA" id="ARBA00022982"/>
    </source>
</evidence>
<keyword evidence="2" id="KW-0004">4Fe-4S</keyword>
<evidence type="ECO:0000313" key="10">
    <source>
        <dbReference type="Proteomes" id="UP001600941"/>
    </source>
</evidence>
<evidence type="ECO:0000313" key="9">
    <source>
        <dbReference type="EMBL" id="GAA6499296.1"/>
    </source>
</evidence>
<dbReference type="PANTHER" id="PTHR42859">
    <property type="entry name" value="OXIDOREDUCTASE"/>
    <property type="match status" value="1"/>
</dbReference>
<keyword evidence="10" id="KW-1185">Reference proteome</keyword>
<dbReference type="InterPro" id="IPR017900">
    <property type="entry name" value="4Fe4S_Fe_S_CS"/>
</dbReference>
<keyword evidence="4" id="KW-0249">Electron transport</keyword>
<protein>
    <submittedName>
        <fullName evidence="9">4Fe-4S dicluster domain-containing protein</fullName>
    </submittedName>
</protein>